<feature type="region of interest" description="Disordered" evidence="1">
    <location>
        <begin position="1"/>
        <end position="24"/>
    </location>
</feature>
<comment type="caution">
    <text evidence="2">The sequence shown here is derived from an EMBL/GenBank/DDBJ whole genome shotgun (WGS) entry which is preliminary data.</text>
</comment>
<protein>
    <submittedName>
        <fullName evidence="2">Uncharacterized protein</fullName>
    </submittedName>
</protein>
<gene>
    <name evidence="2" type="ORF">DT99_22935</name>
</gene>
<dbReference type="EMBL" id="JJOA01000020">
    <property type="protein sequence ID" value="KEA57279.1"/>
    <property type="molecule type" value="Genomic_DNA"/>
</dbReference>
<sequence>MQPDGTRCPATKPTLAAPSDPDRDYGAGKRFFGRDFVSAAGLGGTQFNAVPSLGSMMAGLARGGGLLLRD</sequence>
<evidence type="ECO:0000256" key="1">
    <source>
        <dbReference type="SAM" id="MobiDB-lite"/>
    </source>
</evidence>
<dbReference type="AlphaFoldDB" id="A0A071M8T8"/>
<evidence type="ECO:0000313" key="2">
    <source>
        <dbReference type="EMBL" id="KEA57279.1"/>
    </source>
</evidence>
<proteinExistence type="predicted"/>
<organism evidence="2">
    <name type="scientific">Burkholderia cenocepacia</name>
    <dbReference type="NCBI Taxonomy" id="95486"/>
    <lineage>
        <taxon>Bacteria</taxon>
        <taxon>Pseudomonadati</taxon>
        <taxon>Pseudomonadota</taxon>
        <taxon>Betaproteobacteria</taxon>
        <taxon>Burkholderiales</taxon>
        <taxon>Burkholderiaceae</taxon>
        <taxon>Burkholderia</taxon>
        <taxon>Burkholderia cepacia complex</taxon>
    </lineage>
</organism>
<reference evidence="2" key="1">
    <citation type="submission" date="2014-04" db="EMBL/GenBank/DDBJ databases">
        <title>In planta biocontrol of soil-borne Fusarium wilt of banana through a plant endophytic bacterium, Burkholderia cenocepacia 869T2.</title>
        <authorList>
            <person name="Ho Y.-N."/>
            <person name="Chiang H.-M."/>
            <person name="Chao C.-P."/>
            <person name="Su C.-C."/>
            <person name="Hsu H.-F."/>
            <person name="Guo C.-T."/>
            <person name="Hsieh J.-L."/>
            <person name="Huang C.-C."/>
        </authorList>
    </citation>
    <scope>NUCLEOTIDE SEQUENCE [LARGE SCALE GENOMIC DNA]</scope>
    <source>
        <strain evidence="2">869T2</strain>
    </source>
</reference>
<accession>A0A071M8T8</accession>
<name>A0A071M8T8_9BURK</name>